<organism evidence="1 2">
    <name type="scientific">Planomonospora corallina</name>
    <dbReference type="NCBI Taxonomy" id="1806052"/>
    <lineage>
        <taxon>Bacteria</taxon>
        <taxon>Bacillati</taxon>
        <taxon>Actinomycetota</taxon>
        <taxon>Actinomycetes</taxon>
        <taxon>Streptosporangiales</taxon>
        <taxon>Streptosporangiaceae</taxon>
        <taxon>Planomonospora</taxon>
    </lineage>
</organism>
<keyword evidence="2" id="KW-1185">Reference proteome</keyword>
<dbReference type="Proteomes" id="UP001595850">
    <property type="component" value="Unassembled WGS sequence"/>
</dbReference>
<name>A0ABV8IFK9_9ACTN</name>
<protein>
    <submittedName>
        <fullName evidence="1">Uncharacterized protein</fullName>
    </submittedName>
</protein>
<sequence>MHSYEQPGPAFDEVGGRIYAALRSGDLDAGPVLELACLLEEWGRRTVAVQEVLERPTADLTVADLTRLGERLLDDIGFEPTFALEPGLWATLEQALGIAERDVRAAGIAGTLRLVAPGWDDSGQAWVEFQGGHHGNGIRPVAGRDLQGALANIADAAQETIMELIWTVWPTCPMHHLGLHADLERGTAVWRCAGGGAHTVAPVGALPAQHR</sequence>
<comment type="caution">
    <text evidence="1">The sequence shown here is derived from an EMBL/GenBank/DDBJ whole genome shotgun (WGS) entry which is preliminary data.</text>
</comment>
<gene>
    <name evidence="1" type="ORF">ACFOWE_31105</name>
</gene>
<dbReference type="EMBL" id="JBHSBM010000059">
    <property type="protein sequence ID" value="MFC4062764.1"/>
    <property type="molecule type" value="Genomic_DNA"/>
</dbReference>
<accession>A0ABV8IFK9</accession>
<dbReference type="RefSeq" id="WP_377294174.1">
    <property type="nucleotide sequence ID" value="NZ_JBHSBM010000059.1"/>
</dbReference>
<proteinExistence type="predicted"/>
<evidence type="ECO:0000313" key="1">
    <source>
        <dbReference type="EMBL" id="MFC4062764.1"/>
    </source>
</evidence>
<evidence type="ECO:0000313" key="2">
    <source>
        <dbReference type="Proteomes" id="UP001595850"/>
    </source>
</evidence>
<reference evidence="2" key="1">
    <citation type="journal article" date="2019" name="Int. J. Syst. Evol. Microbiol.">
        <title>The Global Catalogue of Microorganisms (GCM) 10K type strain sequencing project: providing services to taxonomists for standard genome sequencing and annotation.</title>
        <authorList>
            <consortium name="The Broad Institute Genomics Platform"/>
            <consortium name="The Broad Institute Genome Sequencing Center for Infectious Disease"/>
            <person name="Wu L."/>
            <person name="Ma J."/>
        </authorList>
    </citation>
    <scope>NUCLEOTIDE SEQUENCE [LARGE SCALE GENOMIC DNA]</scope>
    <source>
        <strain evidence="2">TBRC 4489</strain>
    </source>
</reference>